<evidence type="ECO:0000313" key="3">
    <source>
        <dbReference type="Proteomes" id="UP001500266"/>
    </source>
</evidence>
<accession>A0ABP7YPQ5</accession>
<proteinExistence type="predicted"/>
<gene>
    <name evidence="2" type="ORF">GCM10022416_25540</name>
</gene>
<evidence type="ECO:0000313" key="2">
    <source>
        <dbReference type="EMBL" id="GAA4139355.1"/>
    </source>
</evidence>
<evidence type="ECO:0000256" key="1">
    <source>
        <dbReference type="SAM" id="MobiDB-lite"/>
    </source>
</evidence>
<protein>
    <recommendedName>
        <fullName evidence="4">Transposase</fullName>
    </recommendedName>
</protein>
<keyword evidence="3" id="KW-1185">Reference proteome</keyword>
<feature type="compositionally biased region" description="Basic and acidic residues" evidence="1">
    <location>
        <begin position="58"/>
        <end position="72"/>
    </location>
</feature>
<feature type="compositionally biased region" description="Polar residues" evidence="1">
    <location>
        <begin position="1"/>
        <end position="10"/>
    </location>
</feature>
<organism evidence="2 3">
    <name type="scientific">Actinomadura keratinilytica</name>
    <dbReference type="NCBI Taxonomy" id="547461"/>
    <lineage>
        <taxon>Bacteria</taxon>
        <taxon>Bacillati</taxon>
        <taxon>Actinomycetota</taxon>
        <taxon>Actinomycetes</taxon>
        <taxon>Streptosporangiales</taxon>
        <taxon>Thermomonosporaceae</taxon>
        <taxon>Actinomadura</taxon>
    </lineage>
</organism>
<feature type="region of interest" description="Disordered" evidence="1">
    <location>
        <begin position="1"/>
        <end position="81"/>
    </location>
</feature>
<dbReference type="EMBL" id="BAABDO010000029">
    <property type="protein sequence ID" value="GAA4139355.1"/>
    <property type="molecule type" value="Genomic_DNA"/>
</dbReference>
<dbReference type="Proteomes" id="UP001500266">
    <property type="component" value="Unassembled WGS sequence"/>
</dbReference>
<name>A0ABP7YPQ5_9ACTN</name>
<sequence length="101" mass="10705">MHSRQGSPASITGRASPPASVPGRPDPASTAGRLQRSSTHLRPVSCKARHAAQCGVDQCERHRGVATRHDTLPTRPPGHPLDITAVNESLNRPLKHALAAD</sequence>
<evidence type="ECO:0008006" key="4">
    <source>
        <dbReference type="Google" id="ProtNLM"/>
    </source>
</evidence>
<reference evidence="3" key="1">
    <citation type="journal article" date="2019" name="Int. J. Syst. Evol. Microbiol.">
        <title>The Global Catalogue of Microorganisms (GCM) 10K type strain sequencing project: providing services to taxonomists for standard genome sequencing and annotation.</title>
        <authorList>
            <consortium name="The Broad Institute Genomics Platform"/>
            <consortium name="The Broad Institute Genome Sequencing Center for Infectious Disease"/>
            <person name="Wu L."/>
            <person name="Ma J."/>
        </authorList>
    </citation>
    <scope>NUCLEOTIDE SEQUENCE [LARGE SCALE GENOMIC DNA]</scope>
    <source>
        <strain evidence="3">JCM 17316</strain>
    </source>
</reference>
<comment type="caution">
    <text evidence="2">The sequence shown here is derived from an EMBL/GenBank/DDBJ whole genome shotgun (WGS) entry which is preliminary data.</text>
</comment>